<sequence>MDTFTSFALFALSDTPLDPDPSGAVFEDSTLVFSEAPPGGDEGDSLLLVDSERAGYSTSAWCVIA</sequence>
<name>A0ABR3JBQ9_9AGAR</name>
<evidence type="ECO:0008006" key="3">
    <source>
        <dbReference type="Google" id="ProtNLM"/>
    </source>
</evidence>
<organism evidence="1 2">
    <name type="scientific">Hohenbuehelia grisea</name>
    <dbReference type="NCBI Taxonomy" id="104357"/>
    <lineage>
        <taxon>Eukaryota</taxon>
        <taxon>Fungi</taxon>
        <taxon>Dikarya</taxon>
        <taxon>Basidiomycota</taxon>
        <taxon>Agaricomycotina</taxon>
        <taxon>Agaricomycetes</taxon>
        <taxon>Agaricomycetidae</taxon>
        <taxon>Agaricales</taxon>
        <taxon>Pleurotineae</taxon>
        <taxon>Pleurotaceae</taxon>
        <taxon>Hohenbuehelia</taxon>
    </lineage>
</organism>
<dbReference type="InterPro" id="IPR012597">
    <property type="entry name" value="Pheromone"/>
</dbReference>
<comment type="caution">
    <text evidence="1">The sequence shown here is derived from an EMBL/GenBank/DDBJ whole genome shotgun (WGS) entry which is preliminary data.</text>
</comment>
<dbReference type="Pfam" id="PF08015">
    <property type="entry name" value="Pheromone"/>
    <property type="match status" value="1"/>
</dbReference>
<proteinExistence type="predicted"/>
<evidence type="ECO:0000313" key="1">
    <source>
        <dbReference type="EMBL" id="KAL0952922.1"/>
    </source>
</evidence>
<accession>A0ABR3JBQ9</accession>
<reference evidence="2" key="1">
    <citation type="submission" date="2024-06" db="EMBL/GenBank/DDBJ databases">
        <title>Multi-omics analyses provide insights into the biosynthesis of the anticancer antibiotic pleurotin in Hohenbuehelia grisea.</title>
        <authorList>
            <person name="Weaver J.A."/>
            <person name="Alberti F."/>
        </authorList>
    </citation>
    <scope>NUCLEOTIDE SEQUENCE [LARGE SCALE GENOMIC DNA]</scope>
    <source>
        <strain evidence="2">T-177</strain>
    </source>
</reference>
<evidence type="ECO:0000313" key="2">
    <source>
        <dbReference type="Proteomes" id="UP001556367"/>
    </source>
</evidence>
<dbReference type="EMBL" id="JASNQZ010000010">
    <property type="protein sequence ID" value="KAL0952922.1"/>
    <property type="molecule type" value="Genomic_DNA"/>
</dbReference>
<gene>
    <name evidence="1" type="ORF">HGRIS_007137</name>
</gene>
<dbReference type="Proteomes" id="UP001556367">
    <property type="component" value="Unassembled WGS sequence"/>
</dbReference>
<protein>
    <recommendedName>
        <fullName evidence="3">Pheromone</fullName>
    </recommendedName>
</protein>
<keyword evidence="2" id="KW-1185">Reference proteome</keyword>